<keyword evidence="3" id="KW-1185">Reference proteome</keyword>
<name>A0A940WJB1_9ACTN</name>
<feature type="domain" description="Helicase XPB/Ssl2 N-terminal" evidence="1">
    <location>
        <begin position="512"/>
        <end position="627"/>
    </location>
</feature>
<dbReference type="Pfam" id="PF13625">
    <property type="entry name" value="Helicase_C_3"/>
    <property type="match status" value="1"/>
</dbReference>
<dbReference type="GO" id="GO:0004386">
    <property type="term" value="F:helicase activity"/>
    <property type="evidence" value="ECO:0007669"/>
    <property type="project" value="UniProtKB-KW"/>
</dbReference>
<proteinExistence type="predicted"/>
<evidence type="ECO:0000313" key="3">
    <source>
        <dbReference type="Proteomes" id="UP000674234"/>
    </source>
</evidence>
<evidence type="ECO:0000313" key="2">
    <source>
        <dbReference type="EMBL" id="MBP2702585.1"/>
    </source>
</evidence>
<sequence>MDDHLTGWLSSLDEDRLARVLANRPDAIAAPWPRRLDALAQRLTDDAAVMRVIRTLPLPPLELLQACLVLGDRPSEDELARFLGVSTSEVIPWLDRLYDHAVAWPGRDGRISLAGAVARWWTAPCGLGEPLAAYLESWKMTTEALRRVCRVLGLPAQGGRRQTVARIGALLGDSERLGALLEEAPEGTMEMLDGFAWDGPVRSVHGNRFVVTGTPEKWALDRGLLFRTQWDLAEMPREVALALRGPDYRAPFTPYPPETATAEADAERVEHEMCLAAPRVLDRATALLENVDKTSLPLLKSGGVGVREVRRLARETGCSEGETRLLVEVVAVARLIRLDDDASGLVPAERFGAWRLDEPAARLCVLLSAWLRMERSSLRRAEGRPSTLLGDEPAGETIARIRWAVLAALADLGEGRGFATVQELVQRVHWRAPLLDKELLAQCTPAVLEEARLLGLLSCDALTGLGRALAALGPVAGDESQAGVPEVEHDPELARCATRAFASAQRTALFGADLTAVVTGPPSVDLARLLDRAAERETQGEASVWRFSPASVRRALDAGDTADSLIADLSEAGALPQPLTYLIRDAARRHGEVTVSSVGCIIQGSDPALLAEIAAHRRLSRLGLRLLAPTVLAGAAPAGPTLSALREAGYAPVPVDDTGEITVRREPQGGRLILLPGGRVAELEPPATLVEPPPDPREHAKRLLVSGAPLAEGGRSGQTWAVIGRMATRLPAAQQSLLGFVVDRDVRALITLRDGVTATISHGELRSGVLDAWCEEAGDYLEFPLHEIASVIAAS</sequence>
<dbReference type="RefSeq" id="WP_210153862.1">
    <property type="nucleotide sequence ID" value="NZ_JAFCNB010000001.1"/>
</dbReference>
<keyword evidence="2" id="KW-0347">Helicase</keyword>
<organism evidence="2 3">
    <name type="scientific">Microbispora oryzae</name>
    <dbReference type="NCBI Taxonomy" id="2806554"/>
    <lineage>
        <taxon>Bacteria</taxon>
        <taxon>Bacillati</taxon>
        <taxon>Actinomycetota</taxon>
        <taxon>Actinomycetes</taxon>
        <taxon>Streptosporangiales</taxon>
        <taxon>Streptosporangiaceae</taxon>
        <taxon>Microbispora</taxon>
    </lineage>
</organism>
<keyword evidence="2" id="KW-0547">Nucleotide-binding</keyword>
<dbReference type="InterPro" id="IPR032830">
    <property type="entry name" value="XPB/Ssl2_N"/>
</dbReference>
<dbReference type="AlphaFoldDB" id="A0A940WJB1"/>
<reference evidence="2" key="1">
    <citation type="submission" date="2021-02" db="EMBL/GenBank/DDBJ databases">
        <title>Draft genome sequence of Microbispora sp. RL4-1S isolated from rice leaves in Thailand.</title>
        <authorList>
            <person name="Muangham S."/>
            <person name="Duangmal K."/>
        </authorList>
    </citation>
    <scope>NUCLEOTIDE SEQUENCE</scope>
    <source>
        <strain evidence="2">RL4-1S</strain>
    </source>
</reference>
<accession>A0A940WJB1</accession>
<comment type="caution">
    <text evidence="2">The sequence shown here is derived from an EMBL/GenBank/DDBJ whole genome shotgun (WGS) entry which is preliminary data.</text>
</comment>
<dbReference type="EMBL" id="JAFCNB010000001">
    <property type="protein sequence ID" value="MBP2702585.1"/>
    <property type="molecule type" value="Genomic_DNA"/>
</dbReference>
<evidence type="ECO:0000259" key="1">
    <source>
        <dbReference type="Pfam" id="PF13625"/>
    </source>
</evidence>
<keyword evidence="2" id="KW-0067">ATP-binding</keyword>
<dbReference type="Proteomes" id="UP000674234">
    <property type="component" value="Unassembled WGS sequence"/>
</dbReference>
<protein>
    <submittedName>
        <fullName evidence="2">Helicase-associated domain-containing protein</fullName>
    </submittedName>
</protein>
<keyword evidence="2" id="KW-0378">Hydrolase</keyword>
<gene>
    <name evidence="2" type="ORF">JOL79_02060</name>
</gene>